<dbReference type="InterPro" id="IPR004358">
    <property type="entry name" value="Sig_transdc_His_kin-like_C"/>
</dbReference>
<dbReference type="InterPro" id="IPR052162">
    <property type="entry name" value="Sensor_kinase/Photoreceptor"/>
</dbReference>
<dbReference type="PANTHER" id="PTHR43304">
    <property type="entry name" value="PHYTOCHROME-LIKE PROTEIN CPH1"/>
    <property type="match status" value="1"/>
</dbReference>
<organism evidence="10 11">
    <name type="scientific">Croceitalea marina</name>
    <dbReference type="NCBI Taxonomy" id="1775166"/>
    <lineage>
        <taxon>Bacteria</taxon>
        <taxon>Pseudomonadati</taxon>
        <taxon>Bacteroidota</taxon>
        <taxon>Flavobacteriia</taxon>
        <taxon>Flavobacteriales</taxon>
        <taxon>Flavobacteriaceae</taxon>
        <taxon>Croceitalea</taxon>
    </lineage>
</organism>
<dbReference type="Gene3D" id="3.30.565.10">
    <property type="entry name" value="Histidine kinase-like ATPase, C-terminal domain"/>
    <property type="match status" value="1"/>
</dbReference>
<dbReference type="InterPro" id="IPR036097">
    <property type="entry name" value="HisK_dim/P_sf"/>
</dbReference>
<dbReference type="InterPro" id="IPR003594">
    <property type="entry name" value="HATPase_dom"/>
</dbReference>
<comment type="caution">
    <text evidence="10">The sequence shown here is derived from an EMBL/GenBank/DDBJ whole genome shotgun (WGS) entry which is preliminary data.</text>
</comment>
<dbReference type="InterPro" id="IPR001610">
    <property type="entry name" value="PAC"/>
</dbReference>
<reference evidence="11" key="1">
    <citation type="journal article" date="2019" name="Int. J. Syst. Evol. Microbiol.">
        <title>The Global Catalogue of Microorganisms (GCM) 10K type strain sequencing project: providing services to taxonomists for standard genome sequencing and annotation.</title>
        <authorList>
            <consortium name="The Broad Institute Genomics Platform"/>
            <consortium name="The Broad Institute Genome Sequencing Center for Infectious Disease"/>
            <person name="Wu L."/>
            <person name="Ma J."/>
        </authorList>
    </citation>
    <scope>NUCLEOTIDE SEQUENCE [LARGE SCALE GENOMIC DNA]</scope>
    <source>
        <strain evidence="11">KCTC 52368</strain>
    </source>
</reference>
<dbReference type="SUPFAM" id="SSF55785">
    <property type="entry name" value="PYP-like sensor domain (PAS domain)"/>
    <property type="match status" value="3"/>
</dbReference>
<evidence type="ECO:0000313" key="11">
    <source>
        <dbReference type="Proteomes" id="UP001597526"/>
    </source>
</evidence>
<dbReference type="InterPro" id="IPR005467">
    <property type="entry name" value="His_kinase_dom"/>
</dbReference>
<dbReference type="NCBIfam" id="TIGR00229">
    <property type="entry name" value="sensory_box"/>
    <property type="match status" value="3"/>
</dbReference>
<dbReference type="SUPFAM" id="SSF55874">
    <property type="entry name" value="ATPase domain of HSP90 chaperone/DNA topoisomerase II/histidine kinase"/>
    <property type="match status" value="1"/>
</dbReference>
<evidence type="ECO:0000256" key="2">
    <source>
        <dbReference type="ARBA" id="ARBA00012438"/>
    </source>
</evidence>
<dbReference type="SMART" id="SM00388">
    <property type="entry name" value="HisKA"/>
    <property type="match status" value="1"/>
</dbReference>
<dbReference type="SUPFAM" id="SSF47384">
    <property type="entry name" value="Homodimeric domain of signal transducing histidine kinase"/>
    <property type="match status" value="1"/>
</dbReference>
<accession>A0ABW5N0C0</accession>
<sequence length="665" mass="75757">MDSKEVILLKKALERQKRARQQAEKILEEKSKQLYDVTQHLRESNSRLESLLTEKTSEMDGVFLNIIDPYVIMDLEFNVVNMNSSAKDFLGFDYTEKSVNLRELVHPEFIQYTAESLSSLVEVGTLKNYRAKIVLLDKVEKWVQINASLVYDSKRKPIAAQGIIRDITNEMEVKQILADQKKQLDIIVENSPLGIVLSSEGKIIKANKTFIKMLGYSESELKEMLIKDYTYSGNDFDKAQNDLMEQMDSGELDQFTMIKKYIKKNGEIVSAKITINTLKSGSDNKDYQVAIIEDITKELEAEERINAERHKYRSIIANMNLGLVEVDNNDFIQLVNQSLCTMSGFEESELLGKKAAEVFNVQNKAIIANKHAERISGVSDSYEVEVLDKNGVLRHWLISGAPRYDENKRIIGSIGIHLDITNQKQLELQKEKLLTELEKSNENLQEYAHIVSHDLKSPLRSISALATWLYDDYNDVLDDSGKENLGLMQEKVASMDRLIHGILEYSTADNSALISTSVNLNEVISEIKDSIYIPEHVDLSIPTPLPIIDADRTKLHQLFQNIISNAVVHIEKENGLVEVLCQEKKAFYQFLVKDNGVGIPKKYHKKIFDIFQSIGDNERSTGIGLSIVKKIVDRYQGEVWVESELGEGTQFYFTLKKELCQNPIK</sequence>
<dbReference type="PRINTS" id="PR00344">
    <property type="entry name" value="BCTRLSENSOR"/>
</dbReference>
<name>A0ABW5N0C0_9FLAO</name>
<feature type="domain" description="PAS" evidence="8">
    <location>
        <begin position="55"/>
        <end position="124"/>
    </location>
</feature>
<evidence type="ECO:0000256" key="4">
    <source>
        <dbReference type="ARBA" id="ARBA00022679"/>
    </source>
</evidence>
<dbReference type="PANTHER" id="PTHR43304:SF1">
    <property type="entry name" value="PAC DOMAIN-CONTAINING PROTEIN"/>
    <property type="match status" value="1"/>
</dbReference>
<dbReference type="InterPro" id="IPR000700">
    <property type="entry name" value="PAS-assoc_C"/>
</dbReference>
<dbReference type="EC" id="2.7.13.3" evidence="2"/>
<evidence type="ECO:0000259" key="8">
    <source>
        <dbReference type="PROSITE" id="PS50112"/>
    </source>
</evidence>
<evidence type="ECO:0000256" key="5">
    <source>
        <dbReference type="ARBA" id="ARBA00022777"/>
    </source>
</evidence>
<dbReference type="Pfam" id="PF00989">
    <property type="entry name" value="PAS"/>
    <property type="match status" value="1"/>
</dbReference>
<dbReference type="InterPro" id="IPR013767">
    <property type="entry name" value="PAS_fold"/>
</dbReference>
<dbReference type="Pfam" id="PF13426">
    <property type="entry name" value="PAS_9"/>
    <property type="match status" value="2"/>
</dbReference>
<dbReference type="CDD" id="cd00130">
    <property type="entry name" value="PAS"/>
    <property type="match status" value="3"/>
</dbReference>
<dbReference type="SMART" id="SM00091">
    <property type="entry name" value="PAS"/>
    <property type="match status" value="3"/>
</dbReference>
<dbReference type="InterPro" id="IPR003661">
    <property type="entry name" value="HisK_dim/P_dom"/>
</dbReference>
<evidence type="ECO:0000256" key="6">
    <source>
        <dbReference type="SAM" id="Coils"/>
    </source>
</evidence>
<dbReference type="Gene3D" id="1.10.287.130">
    <property type="match status" value="1"/>
</dbReference>
<feature type="domain" description="PAS" evidence="8">
    <location>
        <begin position="308"/>
        <end position="353"/>
    </location>
</feature>
<dbReference type="InterPro" id="IPR036890">
    <property type="entry name" value="HATPase_C_sf"/>
</dbReference>
<keyword evidence="4" id="KW-0808">Transferase</keyword>
<dbReference type="PROSITE" id="PS50113">
    <property type="entry name" value="PAC"/>
    <property type="match status" value="2"/>
</dbReference>
<dbReference type="PROSITE" id="PS50109">
    <property type="entry name" value="HIS_KIN"/>
    <property type="match status" value="1"/>
</dbReference>
<feature type="domain" description="Histidine kinase" evidence="7">
    <location>
        <begin position="450"/>
        <end position="659"/>
    </location>
</feature>
<protein>
    <recommendedName>
        <fullName evidence="2">histidine kinase</fullName>
        <ecNumber evidence="2">2.7.13.3</ecNumber>
    </recommendedName>
</protein>
<feature type="domain" description="PAS" evidence="8">
    <location>
        <begin position="195"/>
        <end position="221"/>
    </location>
</feature>
<evidence type="ECO:0000259" key="7">
    <source>
        <dbReference type="PROSITE" id="PS50109"/>
    </source>
</evidence>
<dbReference type="SMART" id="SM00086">
    <property type="entry name" value="PAC"/>
    <property type="match status" value="3"/>
</dbReference>
<keyword evidence="6" id="KW-0175">Coiled coil</keyword>
<dbReference type="EMBL" id="JBHULB010000016">
    <property type="protein sequence ID" value="MFD2587663.1"/>
    <property type="molecule type" value="Genomic_DNA"/>
</dbReference>
<feature type="domain" description="PAC" evidence="9">
    <location>
        <begin position="127"/>
        <end position="179"/>
    </location>
</feature>
<evidence type="ECO:0000256" key="3">
    <source>
        <dbReference type="ARBA" id="ARBA00022553"/>
    </source>
</evidence>
<evidence type="ECO:0000256" key="1">
    <source>
        <dbReference type="ARBA" id="ARBA00000085"/>
    </source>
</evidence>
<dbReference type="Proteomes" id="UP001597526">
    <property type="component" value="Unassembled WGS sequence"/>
</dbReference>
<feature type="coiled-coil region" evidence="6">
    <location>
        <begin position="6"/>
        <end position="33"/>
    </location>
</feature>
<proteinExistence type="predicted"/>
<feature type="domain" description="PAC" evidence="9">
    <location>
        <begin position="380"/>
        <end position="432"/>
    </location>
</feature>
<keyword evidence="11" id="KW-1185">Reference proteome</keyword>
<dbReference type="SMART" id="SM00387">
    <property type="entry name" value="HATPase_c"/>
    <property type="match status" value="1"/>
</dbReference>
<dbReference type="Pfam" id="PF00512">
    <property type="entry name" value="HisKA"/>
    <property type="match status" value="1"/>
</dbReference>
<dbReference type="RefSeq" id="WP_377767214.1">
    <property type="nucleotide sequence ID" value="NZ_JBHULB010000016.1"/>
</dbReference>
<dbReference type="Gene3D" id="3.30.450.20">
    <property type="entry name" value="PAS domain"/>
    <property type="match status" value="3"/>
</dbReference>
<gene>
    <name evidence="10" type="ORF">ACFSQJ_12020</name>
</gene>
<keyword evidence="3" id="KW-0597">Phosphoprotein</keyword>
<comment type="catalytic activity">
    <reaction evidence="1">
        <text>ATP + protein L-histidine = ADP + protein N-phospho-L-histidine.</text>
        <dbReference type="EC" id="2.7.13.3"/>
    </reaction>
</comment>
<keyword evidence="5" id="KW-0418">Kinase</keyword>
<dbReference type="InterPro" id="IPR035965">
    <property type="entry name" value="PAS-like_dom_sf"/>
</dbReference>
<feature type="coiled-coil region" evidence="6">
    <location>
        <begin position="423"/>
        <end position="450"/>
    </location>
</feature>
<dbReference type="CDD" id="cd00082">
    <property type="entry name" value="HisKA"/>
    <property type="match status" value="1"/>
</dbReference>
<evidence type="ECO:0000313" key="10">
    <source>
        <dbReference type="EMBL" id="MFD2587663.1"/>
    </source>
</evidence>
<dbReference type="Pfam" id="PF02518">
    <property type="entry name" value="HATPase_c"/>
    <property type="match status" value="1"/>
</dbReference>
<dbReference type="PROSITE" id="PS50112">
    <property type="entry name" value="PAS"/>
    <property type="match status" value="3"/>
</dbReference>
<evidence type="ECO:0000259" key="9">
    <source>
        <dbReference type="PROSITE" id="PS50113"/>
    </source>
</evidence>
<dbReference type="InterPro" id="IPR000014">
    <property type="entry name" value="PAS"/>
</dbReference>